<dbReference type="PANTHER" id="PTHR28083:SF1">
    <property type="entry name" value="GOOD FOR FULL DBP5 ACTIVITY PROTEIN 2"/>
    <property type="match status" value="1"/>
</dbReference>
<keyword evidence="1" id="KW-0732">Signal</keyword>
<evidence type="ECO:0000256" key="1">
    <source>
        <dbReference type="SAM" id="SignalP"/>
    </source>
</evidence>
<dbReference type="EMBL" id="KQ947415">
    <property type="protein sequence ID" value="KUJ17232.1"/>
    <property type="molecule type" value="Genomic_DNA"/>
</dbReference>
<name>A0A194XBU9_MOLSC</name>
<accession>A0A194XBU9</accession>
<dbReference type="Pfam" id="PF21762">
    <property type="entry name" value="DEDDh_C"/>
    <property type="match status" value="1"/>
</dbReference>
<sequence>MPPRTVQFLLVLFITIIVKAHKNLMYHWGTAEKIPITSMLSKINTCLRIYQNRSIILVGHGVSNDLAALKSLGFDFQKNRVIAKLDTYLLAQDLQMGDFTLKNRLMELKCPCNFKFHNASNDTNFALRALLLLGIKAIGAAESNETSERVKILWWIAMEEVLSPKKKKFTQFKLPEAQESESNRSNQLTPKYYRQDDKTKICRDGRGGKRLYHIHRPGIVLDSRVYHVQDDIVPSYPPKDLRRGTDESIMKEQLYYFKKARS</sequence>
<dbReference type="InParanoid" id="A0A194XBU9"/>
<dbReference type="GeneID" id="28830880"/>
<dbReference type="Proteomes" id="UP000070700">
    <property type="component" value="Unassembled WGS sequence"/>
</dbReference>
<evidence type="ECO:0000313" key="3">
    <source>
        <dbReference type="EMBL" id="KUJ17232.1"/>
    </source>
</evidence>
<dbReference type="OrthoDB" id="5953249at2759"/>
<dbReference type="InterPro" id="IPR048519">
    <property type="entry name" value="Gfd2/YDR514C-like_C"/>
</dbReference>
<dbReference type="InterPro" id="IPR040151">
    <property type="entry name" value="Gfd2/YDR514C-like"/>
</dbReference>
<proteinExistence type="predicted"/>
<dbReference type="SUPFAM" id="SSF53098">
    <property type="entry name" value="Ribonuclease H-like"/>
    <property type="match status" value="1"/>
</dbReference>
<dbReference type="KEGG" id="psco:LY89DRAFT_748562"/>
<dbReference type="AlphaFoldDB" id="A0A194XBU9"/>
<feature type="signal peptide" evidence="1">
    <location>
        <begin position="1"/>
        <end position="20"/>
    </location>
</feature>
<evidence type="ECO:0000259" key="2">
    <source>
        <dbReference type="Pfam" id="PF21762"/>
    </source>
</evidence>
<gene>
    <name evidence="3" type="ORF">LY89DRAFT_748562</name>
</gene>
<dbReference type="PANTHER" id="PTHR28083">
    <property type="entry name" value="GOOD FOR FULL DBP5 ACTIVITY PROTEIN 2"/>
    <property type="match status" value="1"/>
</dbReference>
<organism evidence="3 4">
    <name type="scientific">Mollisia scopiformis</name>
    <name type="common">Conifer needle endophyte fungus</name>
    <name type="synonym">Phialocephala scopiformis</name>
    <dbReference type="NCBI Taxonomy" id="149040"/>
    <lineage>
        <taxon>Eukaryota</taxon>
        <taxon>Fungi</taxon>
        <taxon>Dikarya</taxon>
        <taxon>Ascomycota</taxon>
        <taxon>Pezizomycotina</taxon>
        <taxon>Leotiomycetes</taxon>
        <taxon>Helotiales</taxon>
        <taxon>Mollisiaceae</taxon>
        <taxon>Mollisia</taxon>
    </lineage>
</organism>
<evidence type="ECO:0000313" key="4">
    <source>
        <dbReference type="Proteomes" id="UP000070700"/>
    </source>
</evidence>
<feature type="chain" id="PRO_5008268062" description="Gfd2/YDR514C-like C-terminal domain-containing protein" evidence="1">
    <location>
        <begin position="21"/>
        <end position="262"/>
    </location>
</feature>
<dbReference type="InterPro" id="IPR012337">
    <property type="entry name" value="RNaseH-like_sf"/>
</dbReference>
<feature type="domain" description="Gfd2/YDR514C-like C-terminal" evidence="2">
    <location>
        <begin position="25"/>
        <end position="132"/>
    </location>
</feature>
<dbReference type="RefSeq" id="XP_018071587.1">
    <property type="nucleotide sequence ID" value="XM_018221154.1"/>
</dbReference>
<protein>
    <recommendedName>
        <fullName evidence="2">Gfd2/YDR514C-like C-terminal domain-containing protein</fullName>
    </recommendedName>
</protein>
<reference evidence="3 4" key="1">
    <citation type="submission" date="2015-10" db="EMBL/GenBank/DDBJ databases">
        <title>Full genome of DAOMC 229536 Phialocephala scopiformis, a fungal endophyte of spruce producing the potent anti-insectan compound rugulosin.</title>
        <authorList>
            <consortium name="DOE Joint Genome Institute"/>
            <person name="Walker A.K."/>
            <person name="Frasz S.L."/>
            <person name="Seifert K.A."/>
            <person name="Miller J.D."/>
            <person name="Mondo S.J."/>
            <person name="Labutti K."/>
            <person name="Lipzen A."/>
            <person name="Dockter R."/>
            <person name="Kennedy M."/>
            <person name="Grigoriev I.V."/>
            <person name="Spatafora J.W."/>
        </authorList>
    </citation>
    <scope>NUCLEOTIDE SEQUENCE [LARGE SCALE GENOMIC DNA]</scope>
    <source>
        <strain evidence="3 4">CBS 120377</strain>
    </source>
</reference>
<keyword evidence="4" id="KW-1185">Reference proteome</keyword>